<feature type="compositionally biased region" description="Polar residues" evidence="2">
    <location>
        <begin position="364"/>
        <end position="386"/>
    </location>
</feature>
<evidence type="ECO:0000256" key="1">
    <source>
        <dbReference type="ARBA" id="ARBA00023242"/>
    </source>
</evidence>
<feature type="region of interest" description="Disordered" evidence="2">
    <location>
        <begin position="488"/>
        <end position="674"/>
    </location>
</feature>
<feature type="compositionally biased region" description="Basic and acidic residues" evidence="2">
    <location>
        <begin position="639"/>
        <end position="652"/>
    </location>
</feature>
<accession>A0A8H3Z294</accession>
<feature type="region of interest" description="Disordered" evidence="2">
    <location>
        <begin position="353"/>
        <end position="386"/>
    </location>
</feature>
<dbReference type="AlphaFoldDB" id="A0A8H3Z294"/>
<dbReference type="Proteomes" id="UP000490939">
    <property type="component" value="Unassembled WGS sequence"/>
</dbReference>
<evidence type="ECO:0000313" key="7">
    <source>
        <dbReference type="Proteomes" id="UP000490939"/>
    </source>
</evidence>
<feature type="region of interest" description="Disordered" evidence="2">
    <location>
        <begin position="77"/>
        <end position="116"/>
    </location>
</feature>
<evidence type="ECO:0000313" key="6">
    <source>
        <dbReference type="Proteomes" id="UP000447873"/>
    </source>
</evidence>
<dbReference type="GO" id="GO:0000981">
    <property type="term" value="F:DNA-binding transcription factor activity, RNA polymerase II-specific"/>
    <property type="evidence" value="ECO:0007669"/>
    <property type="project" value="InterPro"/>
</dbReference>
<evidence type="ECO:0000259" key="3">
    <source>
        <dbReference type="PROSITE" id="PS50048"/>
    </source>
</evidence>
<feature type="region of interest" description="Disordered" evidence="2">
    <location>
        <begin position="205"/>
        <end position="321"/>
    </location>
</feature>
<feature type="region of interest" description="Disordered" evidence="2">
    <location>
        <begin position="688"/>
        <end position="728"/>
    </location>
</feature>
<evidence type="ECO:0000313" key="4">
    <source>
        <dbReference type="EMBL" id="KAE9962233.1"/>
    </source>
</evidence>
<keyword evidence="1" id="KW-0539">Nucleus</keyword>
<dbReference type="EMBL" id="WNWR01000384">
    <property type="protein sequence ID" value="KAE9980558.1"/>
    <property type="molecule type" value="Genomic_DNA"/>
</dbReference>
<keyword evidence="7" id="KW-1185">Reference proteome</keyword>
<comment type="caution">
    <text evidence="5">The sequence shown here is derived from an EMBL/GenBank/DDBJ whole genome shotgun (WGS) entry which is preliminary data.</text>
</comment>
<evidence type="ECO:0000313" key="5">
    <source>
        <dbReference type="EMBL" id="KAE9980558.1"/>
    </source>
</evidence>
<dbReference type="Proteomes" id="UP000447873">
    <property type="component" value="Unassembled WGS sequence"/>
</dbReference>
<dbReference type="GO" id="GO:0008270">
    <property type="term" value="F:zinc ion binding"/>
    <property type="evidence" value="ECO:0007669"/>
    <property type="project" value="InterPro"/>
</dbReference>
<feature type="compositionally biased region" description="Basic residues" evidence="2">
    <location>
        <begin position="577"/>
        <end position="588"/>
    </location>
</feature>
<sequence>MVTVETRLCFSVLLPPTSNSASPTQPIRPRKAWERSKPKEYRFLSAHRPTKREPVFCRLIMDVSQLLADDKPTYSRRLQPSIETNNNTNQYAEPWQNPQNSPVRPAVARNPLPPSPYSAGPPPKHVTFEYILPPAEAIQDGHQQRARLPMRVNIWPHDATDSIVTTVKNFYGLYEGGGVSFEDKDGCTLIARYENFTDRQTVHVRVTDDSNNGTPRTSASPKRPSLGPPFEMGSQHFNPLQGASRPVSRANHNRSVSPHSIARETRSVSVSTNPKSRSRPGFKGRAGSSHGSFADPHGIHAGDSDSDGGNGSVTSSRRGKVESIVASAEISVENIVEGGRRKRARFDSSELPLFVPSQVPGPMSLSSVSPQRRIDNPNNASPYASYSNQRTFSYSAHPLPSPQSHGHSDLSYVSNGGTYGTPNGANYGNRGLRQRQSYSAAGVGGRILPTPDPTVGSVISDEDVALQLMRLGDASNFSSHGRISTSTLADDALSGKAEVSEASDDGSAMDEDELPRARYGSDEYSGEEYEDNQDASFKGESDNLMPEHVDQMRAATGEAKTNSISGAKRMGSVSSRKSAKSSKPKSSKIKTEQGMNGPISPNSLPPQSRKTSTTSLQFGPDEEDLSTKPRCQRCRKSKKGCDRQRPCGRCRDAGIGIEGCVSEDEGNGRKGRYGRHMGVAVKKEDMPTVVSGHSHSHPHTHSHNAPATFQTSMGPPPMMGINNKKRKR</sequence>
<dbReference type="EMBL" id="WNWS01001147">
    <property type="protein sequence ID" value="KAE9962233.1"/>
    <property type="molecule type" value="Genomic_DNA"/>
</dbReference>
<dbReference type="InterPro" id="IPR001138">
    <property type="entry name" value="Zn2Cys6_DnaBD"/>
</dbReference>
<feature type="compositionally biased region" description="Basic and acidic residues" evidence="2">
    <location>
        <begin position="537"/>
        <end position="551"/>
    </location>
</feature>
<dbReference type="PROSITE" id="PS50048">
    <property type="entry name" value="ZN2_CY6_FUNGAL_2"/>
    <property type="match status" value="1"/>
</dbReference>
<feature type="compositionally biased region" description="Polar residues" evidence="2">
    <location>
        <begin position="77"/>
        <end position="102"/>
    </location>
</feature>
<evidence type="ECO:0000256" key="2">
    <source>
        <dbReference type="SAM" id="MobiDB-lite"/>
    </source>
</evidence>
<proteinExistence type="predicted"/>
<organism evidence="5 7">
    <name type="scientific">Venturia inaequalis</name>
    <name type="common">Apple scab fungus</name>
    <dbReference type="NCBI Taxonomy" id="5025"/>
    <lineage>
        <taxon>Eukaryota</taxon>
        <taxon>Fungi</taxon>
        <taxon>Dikarya</taxon>
        <taxon>Ascomycota</taxon>
        <taxon>Pezizomycotina</taxon>
        <taxon>Dothideomycetes</taxon>
        <taxon>Pleosporomycetidae</taxon>
        <taxon>Venturiales</taxon>
        <taxon>Venturiaceae</taxon>
        <taxon>Venturia</taxon>
    </lineage>
</organism>
<gene>
    <name evidence="5" type="ORF">EG327_006525</name>
    <name evidence="4" type="ORF">EG328_000761</name>
</gene>
<feature type="compositionally biased region" description="Acidic residues" evidence="2">
    <location>
        <begin position="501"/>
        <end position="513"/>
    </location>
</feature>
<protein>
    <recommendedName>
        <fullName evidence="3">Zn(2)-C6 fungal-type domain-containing protein</fullName>
    </recommendedName>
</protein>
<reference evidence="5 7" key="1">
    <citation type="submission" date="2019-07" db="EMBL/GenBank/DDBJ databases">
        <title>Venturia inaequalis Genome Resource.</title>
        <authorList>
            <person name="Lichtner F.J."/>
        </authorList>
    </citation>
    <scope>NUCLEOTIDE SEQUENCE [LARGE SCALE GENOMIC DNA]</scope>
    <source>
        <strain evidence="4 6">120213</strain>
        <strain evidence="5 7">DMI_063113</strain>
    </source>
</reference>
<feature type="compositionally biased region" description="Polar residues" evidence="2">
    <location>
        <begin position="209"/>
        <end position="220"/>
    </location>
</feature>
<dbReference type="CDD" id="cd00067">
    <property type="entry name" value="GAL4"/>
    <property type="match status" value="1"/>
</dbReference>
<name>A0A8H3Z294_VENIN</name>
<dbReference type="SMART" id="SM00066">
    <property type="entry name" value="GAL4"/>
    <property type="match status" value="1"/>
</dbReference>
<feature type="compositionally biased region" description="Acidic residues" evidence="2">
    <location>
        <begin position="524"/>
        <end position="533"/>
    </location>
</feature>
<feature type="domain" description="Zn(2)-C6 fungal-type" evidence="3">
    <location>
        <begin position="630"/>
        <end position="662"/>
    </location>
</feature>
<feature type="compositionally biased region" description="Polar residues" evidence="2">
    <location>
        <begin position="599"/>
        <end position="617"/>
    </location>
</feature>